<dbReference type="EMBL" id="QGNW01001308">
    <property type="protein sequence ID" value="RVW45928.1"/>
    <property type="molecule type" value="Genomic_DNA"/>
</dbReference>
<reference evidence="1 2" key="1">
    <citation type="journal article" date="2018" name="PLoS Genet.">
        <title>Population sequencing reveals clonal diversity and ancestral inbreeding in the grapevine cultivar Chardonnay.</title>
        <authorList>
            <person name="Roach M.J."/>
            <person name="Johnson D.L."/>
            <person name="Bohlmann J."/>
            <person name="van Vuuren H.J."/>
            <person name="Jones S.J."/>
            <person name="Pretorius I.S."/>
            <person name="Schmidt S.A."/>
            <person name="Borneman A.R."/>
        </authorList>
    </citation>
    <scope>NUCLEOTIDE SEQUENCE [LARGE SCALE GENOMIC DNA]</scope>
    <source>
        <strain evidence="2">cv. Chardonnay</strain>
        <tissue evidence="1">Leaf</tissue>
    </source>
</reference>
<sequence length="58" mass="6760">MRLWAFKPVVGWVNHQYVLLQFRVIFHSIIACAWYNSSFPGNISKSTSEIDRTKESLS</sequence>
<evidence type="ECO:0000313" key="2">
    <source>
        <dbReference type="Proteomes" id="UP000288805"/>
    </source>
</evidence>
<accession>A0A438EE53</accession>
<evidence type="ECO:0000313" key="1">
    <source>
        <dbReference type="EMBL" id="RVW45928.1"/>
    </source>
</evidence>
<proteinExistence type="predicted"/>
<dbReference type="Proteomes" id="UP000288805">
    <property type="component" value="Unassembled WGS sequence"/>
</dbReference>
<protein>
    <submittedName>
        <fullName evidence="1">Uncharacterized protein</fullName>
    </submittedName>
</protein>
<name>A0A438EE53_VITVI</name>
<organism evidence="1 2">
    <name type="scientific">Vitis vinifera</name>
    <name type="common">Grape</name>
    <dbReference type="NCBI Taxonomy" id="29760"/>
    <lineage>
        <taxon>Eukaryota</taxon>
        <taxon>Viridiplantae</taxon>
        <taxon>Streptophyta</taxon>
        <taxon>Embryophyta</taxon>
        <taxon>Tracheophyta</taxon>
        <taxon>Spermatophyta</taxon>
        <taxon>Magnoliopsida</taxon>
        <taxon>eudicotyledons</taxon>
        <taxon>Gunneridae</taxon>
        <taxon>Pentapetalae</taxon>
        <taxon>rosids</taxon>
        <taxon>Vitales</taxon>
        <taxon>Vitaceae</taxon>
        <taxon>Viteae</taxon>
        <taxon>Vitis</taxon>
    </lineage>
</organism>
<dbReference type="AlphaFoldDB" id="A0A438EE53"/>
<comment type="caution">
    <text evidence="1">The sequence shown here is derived from an EMBL/GenBank/DDBJ whole genome shotgun (WGS) entry which is preliminary data.</text>
</comment>
<gene>
    <name evidence="1" type="ORF">CK203_068632</name>
</gene>